<dbReference type="InterPro" id="IPR029045">
    <property type="entry name" value="ClpP/crotonase-like_dom_sf"/>
</dbReference>
<keyword evidence="3" id="KW-0809">Transit peptide</keyword>
<organism evidence="7 8">
    <name type="scientific">Helicovermis profundi</name>
    <dbReference type="NCBI Taxonomy" id="3065157"/>
    <lineage>
        <taxon>Bacteria</taxon>
        <taxon>Bacillati</taxon>
        <taxon>Bacillota</taxon>
        <taxon>Clostridia</taxon>
        <taxon>Helicovermis</taxon>
    </lineage>
</organism>
<accession>A0AAU9EDA5</accession>
<dbReference type="KEGG" id="hprf:HLPR_23580"/>
<sequence length="258" mass="28449">MKYTSVLVNKNENIGIITLNRPEFNNTFNVPLANELNKSLIEFENDPSVNVVIINASGKNFCTGIDVNDLEGKSNVEYLKWVELMEKMNITIANMGKPVIASVQKIAVANGIGLVAACDLAIAAENAKFGATAINVGLFCMGPAVPLSKSLGRKKTLELILMGEMIDAFEAKRIGLINKVVPTEKLEEETLKYARKLALKSPLALQIGKKSFYKMEDLDFEKALDLSNNHFATLCTTEDAHEGVDAFLNKRDPIWKNR</sequence>
<dbReference type="Pfam" id="PF00378">
    <property type="entry name" value="ECH_1"/>
    <property type="match status" value="1"/>
</dbReference>
<gene>
    <name evidence="7" type="ORF">HLPR_23580</name>
</gene>
<dbReference type="GO" id="GO:0016836">
    <property type="term" value="F:hydro-lyase activity"/>
    <property type="evidence" value="ECO:0007669"/>
    <property type="project" value="TreeGrafter"/>
</dbReference>
<comment type="function">
    <text evidence="5">May play a role in fatty acid biosynthesis and insulin sensitivity.</text>
</comment>
<evidence type="ECO:0000313" key="7">
    <source>
        <dbReference type="EMBL" id="BEP30027.1"/>
    </source>
</evidence>
<dbReference type="PANTHER" id="PTHR43602:SF1">
    <property type="entry name" value="ENOYL-COA HYDRATASE DOMAIN-CONTAINING PROTEIN 3, MITOCHONDRIAL"/>
    <property type="match status" value="1"/>
</dbReference>
<evidence type="ECO:0000256" key="3">
    <source>
        <dbReference type="ARBA" id="ARBA00022946"/>
    </source>
</evidence>
<dbReference type="CDD" id="cd06558">
    <property type="entry name" value="crotonase-like"/>
    <property type="match status" value="1"/>
</dbReference>
<dbReference type="Proteomes" id="UP001321786">
    <property type="component" value="Chromosome"/>
</dbReference>
<dbReference type="GO" id="GO:0006631">
    <property type="term" value="P:fatty acid metabolic process"/>
    <property type="evidence" value="ECO:0007669"/>
    <property type="project" value="UniProtKB-KW"/>
</dbReference>
<dbReference type="InterPro" id="IPR001753">
    <property type="entry name" value="Enoyl-CoA_hydra/iso"/>
</dbReference>
<keyword evidence="2" id="KW-0276">Fatty acid metabolism</keyword>
<evidence type="ECO:0000256" key="6">
    <source>
        <dbReference type="ARBA" id="ARBA00040545"/>
    </source>
</evidence>
<reference evidence="7 8" key="1">
    <citation type="submission" date="2023-08" db="EMBL/GenBank/DDBJ databases">
        <title>Helicovermis profunda gen. nov., sp. nov., a novel mesophilic, fermentative bacterium within the Bacillota from a deep-sea hydrothermal vent chimney.</title>
        <authorList>
            <person name="Miyazaki U."/>
            <person name="Mizutani D."/>
            <person name="Hashimoto Y."/>
            <person name="Tame A."/>
            <person name="Sawayama S."/>
            <person name="Miyazaki J."/>
            <person name="Takai K."/>
            <person name="Nakagawa S."/>
        </authorList>
    </citation>
    <scope>NUCLEOTIDE SEQUENCE [LARGE SCALE GENOMIC DNA]</scope>
    <source>
        <strain evidence="7 8">S502</strain>
    </source>
</reference>
<evidence type="ECO:0000256" key="1">
    <source>
        <dbReference type="ARBA" id="ARBA00005254"/>
    </source>
</evidence>
<evidence type="ECO:0000256" key="4">
    <source>
        <dbReference type="ARBA" id="ARBA00023098"/>
    </source>
</evidence>
<name>A0AAU9EDA5_9FIRM</name>
<keyword evidence="4" id="KW-0443">Lipid metabolism</keyword>
<dbReference type="PANTHER" id="PTHR43602">
    <property type="match status" value="1"/>
</dbReference>
<comment type="similarity">
    <text evidence="1">Belongs to the enoyl-CoA hydratase/isomerase family.</text>
</comment>
<dbReference type="SUPFAM" id="SSF52096">
    <property type="entry name" value="ClpP/crotonase"/>
    <property type="match status" value="1"/>
</dbReference>
<keyword evidence="8" id="KW-1185">Reference proteome</keyword>
<evidence type="ECO:0000256" key="2">
    <source>
        <dbReference type="ARBA" id="ARBA00022832"/>
    </source>
</evidence>
<proteinExistence type="inferred from homology"/>
<dbReference type="InterPro" id="IPR014748">
    <property type="entry name" value="Enoyl-CoA_hydra_C"/>
</dbReference>
<dbReference type="InterPro" id="IPR052377">
    <property type="entry name" value="Mitochondrial_ECH-domain"/>
</dbReference>
<dbReference type="RefSeq" id="WP_338535630.1">
    <property type="nucleotide sequence ID" value="NZ_AP028654.1"/>
</dbReference>
<dbReference type="Gene3D" id="3.90.226.10">
    <property type="entry name" value="2-enoyl-CoA Hydratase, Chain A, domain 1"/>
    <property type="match status" value="1"/>
</dbReference>
<dbReference type="EMBL" id="AP028654">
    <property type="protein sequence ID" value="BEP30027.1"/>
    <property type="molecule type" value="Genomic_DNA"/>
</dbReference>
<evidence type="ECO:0000256" key="5">
    <source>
        <dbReference type="ARBA" id="ARBA00037410"/>
    </source>
</evidence>
<dbReference type="Gene3D" id="1.10.12.10">
    <property type="entry name" value="Lyase 2-enoyl-coa Hydratase, Chain A, domain 2"/>
    <property type="match status" value="1"/>
</dbReference>
<evidence type="ECO:0000313" key="8">
    <source>
        <dbReference type="Proteomes" id="UP001321786"/>
    </source>
</evidence>
<protein>
    <recommendedName>
        <fullName evidence="6">Enoyl-CoA hydratase domain-containing protein 3, mitochondrial</fullName>
    </recommendedName>
</protein>
<dbReference type="AlphaFoldDB" id="A0AAU9EDA5"/>